<comment type="caution">
    <text evidence="3">The sequence shown here is derived from an EMBL/GenBank/DDBJ whole genome shotgun (WGS) entry which is preliminary data.</text>
</comment>
<reference evidence="3" key="1">
    <citation type="submission" date="2023-02" db="EMBL/GenBank/DDBJ databases">
        <title>Genome of toxic invasive species Heracleum sosnowskyi carries increased number of genes despite the absence of recent whole-genome duplications.</title>
        <authorList>
            <person name="Schelkunov M."/>
            <person name="Shtratnikova V."/>
            <person name="Makarenko M."/>
            <person name="Klepikova A."/>
            <person name="Omelchenko D."/>
            <person name="Novikova G."/>
            <person name="Obukhova E."/>
            <person name="Bogdanov V."/>
            <person name="Penin A."/>
            <person name="Logacheva M."/>
        </authorList>
    </citation>
    <scope>NUCLEOTIDE SEQUENCE</scope>
    <source>
        <strain evidence="3">Hsosn_3</strain>
        <tissue evidence="3">Leaf</tissue>
    </source>
</reference>
<dbReference type="EMBL" id="JAUIZM010000008">
    <property type="protein sequence ID" value="KAK1371807.1"/>
    <property type="molecule type" value="Genomic_DNA"/>
</dbReference>
<feature type="domain" description="Deoxynucleoside kinase" evidence="2">
    <location>
        <begin position="342"/>
        <end position="596"/>
    </location>
</feature>
<dbReference type="InterPro" id="IPR031314">
    <property type="entry name" value="DNK_dom"/>
</dbReference>
<dbReference type="GO" id="GO:0019136">
    <property type="term" value="F:deoxynucleoside kinase activity"/>
    <property type="evidence" value="ECO:0007669"/>
    <property type="project" value="TreeGrafter"/>
</dbReference>
<dbReference type="CDD" id="cd01673">
    <property type="entry name" value="dNK"/>
    <property type="match status" value="1"/>
</dbReference>
<feature type="region of interest" description="Disordered" evidence="1">
    <location>
        <begin position="607"/>
        <end position="627"/>
    </location>
</feature>
<dbReference type="Gene3D" id="3.40.50.300">
    <property type="entry name" value="P-loop containing nucleotide triphosphate hydrolases"/>
    <property type="match status" value="1"/>
</dbReference>
<dbReference type="Proteomes" id="UP001237642">
    <property type="component" value="Unassembled WGS sequence"/>
</dbReference>
<dbReference type="PANTHER" id="PTHR10513:SF35">
    <property type="entry name" value="DEOXYADENOSINE KINASE"/>
    <property type="match status" value="1"/>
</dbReference>
<dbReference type="GO" id="GO:0005737">
    <property type="term" value="C:cytoplasm"/>
    <property type="evidence" value="ECO:0007669"/>
    <property type="project" value="TreeGrafter"/>
</dbReference>
<name>A0AAD8MG94_9APIA</name>
<dbReference type="PANTHER" id="PTHR10513">
    <property type="entry name" value="DEOXYNUCLEOSIDE KINASE"/>
    <property type="match status" value="1"/>
</dbReference>
<proteinExistence type="predicted"/>
<gene>
    <name evidence="3" type="ORF">POM88_037899</name>
</gene>
<sequence length="654" mass="72983">MHKLLHINPNFTSHSSISLGFNIIPNFHSLGFINNLSNYSTNLAMSTTLHLRPLAGGSVVTGNGPIYRKPKVGRSNCGICRCNFESLVPFRAWSGLKGRRAGLRFAGYCTDSKDKVFSGKDEVFCRKDKVFSGKDEVFEVFSGKDEVFSGQDEVFSGKDGVFEVAVKNGEVGKDGVFEVAAKNGGKDGVFEGVVKSAEGEDGKDKVFKGAVKSGEVEGEVKKELEEKRRLNRRQRGNEGGVSGLIARSPDLLAIPGVGPRNLKKLVEKGIGGVAQLKRIYKDKFFGKSSEKMVEFLQGSVGIIHKNHAESITTYIKESVDEELKDDTSSLDVKPSQKKRLTFCVEGNISVGKSTFLQRIANETLELQDLVEIVPEPVNKWQDVGPDHFNILDAFYAEPERYAYTFQNYVFVTRLMQEKESSGGIKPLRLMERSVFSDRMVFVRAVHEAKWMNEMEISIYDSWFDPVVSSLPGLVPDAFIYLRASPDTCHKRMLLRKRAEEGGVSIDYLRGLHEKHESWLFPSESGNHGVFSVNKLPFHADHTLPPDIRDRVFYLGGEHMHSSIQQVPALVLDCEPNIDFNKDIEAKRQYARQVADFFQFVKKQKEDTSSEAAKSSQPDGLIPNQGGLWLPNGKHLPDSALNSLDFRQAMSCMSS</sequence>
<reference evidence="3" key="2">
    <citation type="submission" date="2023-05" db="EMBL/GenBank/DDBJ databases">
        <authorList>
            <person name="Schelkunov M.I."/>
        </authorList>
    </citation>
    <scope>NUCLEOTIDE SEQUENCE</scope>
    <source>
        <strain evidence="3">Hsosn_3</strain>
        <tissue evidence="3">Leaf</tissue>
    </source>
</reference>
<accession>A0AAD8MG94</accession>
<organism evidence="3 4">
    <name type="scientific">Heracleum sosnowskyi</name>
    <dbReference type="NCBI Taxonomy" id="360622"/>
    <lineage>
        <taxon>Eukaryota</taxon>
        <taxon>Viridiplantae</taxon>
        <taxon>Streptophyta</taxon>
        <taxon>Embryophyta</taxon>
        <taxon>Tracheophyta</taxon>
        <taxon>Spermatophyta</taxon>
        <taxon>Magnoliopsida</taxon>
        <taxon>eudicotyledons</taxon>
        <taxon>Gunneridae</taxon>
        <taxon>Pentapetalae</taxon>
        <taxon>asterids</taxon>
        <taxon>campanulids</taxon>
        <taxon>Apiales</taxon>
        <taxon>Apiaceae</taxon>
        <taxon>Apioideae</taxon>
        <taxon>apioid superclade</taxon>
        <taxon>Tordylieae</taxon>
        <taxon>Tordyliinae</taxon>
        <taxon>Heracleum</taxon>
    </lineage>
</organism>
<protein>
    <submittedName>
        <fullName evidence="3">DNK domain-containing protein</fullName>
    </submittedName>
</protein>
<evidence type="ECO:0000313" key="3">
    <source>
        <dbReference type="EMBL" id="KAK1371807.1"/>
    </source>
</evidence>
<evidence type="ECO:0000256" key="1">
    <source>
        <dbReference type="SAM" id="MobiDB-lite"/>
    </source>
</evidence>
<evidence type="ECO:0000313" key="4">
    <source>
        <dbReference type="Proteomes" id="UP001237642"/>
    </source>
</evidence>
<dbReference type="InterPro" id="IPR027417">
    <property type="entry name" value="P-loop_NTPase"/>
</dbReference>
<dbReference type="SUPFAM" id="SSF52540">
    <property type="entry name" value="P-loop containing nucleoside triphosphate hydrolases"/>
    <property type="match status" value="1"/>
</dbReference>
<keyword evidence="4" id="KW-1185">Reference proteome</keyword>
<dbReference type="AlphaFoldDB" id="A0AAD8MG94"/>
<dbReference type="Pfam" id="PF01712">
    <property type="entry name" value="dNK"/>
    <property type="match status" value="1"/>
</dbReference>
<dbReference type="InterPro" id="IPR050566">
    <property type="entry name" value="Deoxyribonucleoside_kinase"/>
</dbReference>
<evidence type="ECO:0000259" key="2">
    <source>
        <dbReference type="Pfam" id="PF01712"/>
    </source>
</evidence>